<sequence length="332" mass="36863">MKIALLGPTGQIGQAILRALLTTTPHHVLQIAAPQSESSARDQAKSFTSDQSQRLSTAVVDLLSATAEDLTPHLTGVEIVISALNGKALAAQRTVQDAAAHAGVKRFYPSEYGMHHIYRPPGEDDQMGYLHPVWNLKSTTTEQCLHHPAILAGKMSYTLIGCGDFYNQSRETTWCPWANPDPPDTYPLHILGDADAKVDFTHIDDLAAFLVETVQHPEISANRTLNFVSDRISYNEIAALLEQFSGRAVKKEVWPLELMHRVWRDPEGAIPPEVKGKSAFPDDFWILVKGMQGAGRFVRPPGEVHNGLIPGVEVRTFERYFREMFGEKDVEM</sequence>
<dbReference type="AlphaFoldDB" id="A0A1L9X8V9"/>
<dbReference type="RefSeq" id="XP_020061216.1">
    <property type="nucleotide sequence ID" value="XM_020198679.1"/>
</dbReference>
<dbReference type="InterPro" id="IPR036291">
    <property type="entry name" value="NAD(P)-bd_dom_sf"/>
</dbReference>
<dbReference type="InterPro" id="IPR008030">
    <property type="entry name" value="NmrA-like"/>
</dbReference>
<keyword evidence="1" id="KW-0521">NADP</keyword>
<dbReference type="PANTHER" id="PTHR47706">
    <property type="entry name" value="NMRA-LIKE FAMILY PROTEIN"/>
    <property type="match status" value="1"/>
</dbReference>
<gene>
    <name evidence="4" type="ORF">ASPACDRAFT_1893259</name>
</gene>
<dbReference type="Proteomes" id="UP000184546">
    <property type="component" value="Unassembled WGS sequence"/>
</dbReference>
<dbReference type="OMA" id="GMHHVYR"/>
<dbReference type="OrthoDB" id="9974981at2759"/>
<dbReference type="EMBL" id="KV878970">
    <property type="protein sequence ID" value="OJK04877.1"/>
    <property type="molecule type" value="Genomic_DNA"/>
</dbReference>
<reference evidence="5" key="1">
    <citation type="journal article" date="2017" name="Genome Biol.">
        <title>Comparative genomics reveals high biological diversity and specific adaptations in the industrially and medically important fungal genus Aspergillus.</title>
        <authorList>
            <person name="de Vries R.P."/>
            <person name="Riley R."/>
            <person name="Wiebenga A."/>
            <person name="Aguilar-Osorio G."/>
            <person name="Amillis S."/>
            <person name="Uchima C.A."/>
            <person name="Anderluh G."/>
            <person name="Asadollahi M."/>
            <person name="Askin M."/>
            <person name="Barry K."/>
            <person name="Battaglia E."/>
            <person name="Bayram O."/>
            <person name="Benocci T."/>
            <person name="Braus-Stromeyer S.A."/>
            <person name="Caldana C."/>
            <person name="Canovas D."/>
            <person name="Cerqueira G.C."/>
            <person name="Chen F."/>
            <person name="Chen W."/>
            <person name="Choi C."/>
            <person name="Clum A."/>
            <person name="Dos Santos R.A."/>
            <person name="Damasio A.R."/>
            <person name="Diallinas G."/>
            <person name="Emri T."/>
            <person name="Fekete E."/>
            <person name="Flipphi M."/>
            <person name="Freyberg S."/>
            <person name="Gallo A."/>
            <person name="Gournas C."/>
            <person name="Habgood R."/>
            <person name="Hainaut M."/>
            <person name="Harispe M.L."/>
            <person name="Henrissat B."/>
            <person name="Hilden K.S."/>
            <person name="Hope R."/>
            <person name="Hossain A."/>
            <person name="Karabika E."/>
            <person name="Karaffa L."/>
            <person name="Karanyi Z."/>
            <person name="Krasevec N."/>
            <person name="Kuo A."/>
            <person name="Kusch H."/>
            <person name="LaButti K."/>
            <person name="Lagendijk E.L."/>
            <person name="Lapidus A."/>
            <person name="Levasseur A."/>
            <person name="Lindquist E."/>
            <person name="Lipzen A."/>
            <person name="Logrieco A.F."/>
            <person name="MacCabe A."/>
            <person name="Maekelae M.R."/>
            <person name="Malavazi I."/>
            <person name="Melin P."/>
            <person name="Meyer V."/>
            <person name="Mielnichuk N."/>
            <person name="Miskei M."/>
            <person name="Molnar A.P."/>
            <person name="Mule G."/>
            <person name="Ngan C.Y."/>
            <person name="Orejas M."/>
            <person name="Orosz E."/>
            <person name="Ouedraogo J.P."/>
            <person name="Overkamp K.M."/>
            <person name="Park H.-S."/>
            <person name="Perrone G."/>
            <person name="Piumi F."/>
            <person name="Punt P.J."/>
            <person name="Ram A.F."/>
            <person name="Ramon A."/>
            <person name="Rauscher S."/>
            <person name="Record E."/>
            <person name="Riano-Pachon D.M."/>
            <person name="Robert V."/>
            <person name="Roehrig J."/>
            <person name="Ruller R."/>
            <person name="Salamov A."/>
            <person name="Salih N.S."/>
            <person name="Samson R.A."/>
            <person name="Sandor E."/>
            <person name="Sanguinetti M."/>
            <person name="Schuetze T."/>
            <person name="Sepcic K."/>
            <person name="Shelest E."/>
            <person name="Sherlock G."/>
            <person name="Sophianopoulou V."/>
            <person name="Squina F.M."/>
            <person name="Sun H."/>
            <person name="Susca A."/>
            <person name="Todd R.B."/>
            <person name="Tsang A."/>
            <person name="Unkles S.E."/>
            <person name="van de Wiele N."/>
            <person name="van Rossen-Uffink D."/>
            <person name="Oliveira J.V."/>
            <person name="Vesth T.C."/>
            <person name="Visser J."/>
            <person name="Yu J.-H."/>
            <person name="Zhou M."/>
            <person name="Andersen M.R."/>
            <person name="Archer D.B."/>
            <person name="Baker S.E."/>
            <person name="Benoit I."/>
            <person name="Brakhage A.A."/>
            <person name="Braus G.H."/>
            <person name="Fischer R."/>
            <person name="Frisvad J.C."/>
            <person name="Goldman G.H."/>
            <person name="Houbraken J."/>
            <person name="Oakley B."/>
            <person name="Pocsi I."/>
            <person name="Scazzocchio C."/>
            <person name="Seiboth B."/>
            <person name="vanKuyk P.A."/>
            <person name="Wortman J."/>
            <person name="Dyer P.S."/>
            <person name="Grigoriev I.V."/>
        </authorList>
    </citation>
    <scope>NUCLEOTIDE SEQUENCE [LARGE SCALE GENOMIC DNA]</scope>
    <source>
        <strain evidence="5">ATCC 16872 / CBS 172.66 / WB 5094</strain>
    </source>
</reference>
<organism evidence="4 5">
    <name type="scientific">Aspergillus aculeatus (strain ATCC 16872 / CBS 172.66 / WB 5094)</name>
    <dbReference type="NCBI Taxonomy" id="690307"/>
    <lineage>
        <taxon>Eukaryota</taxon>
        <taxon>Fungi</taxon>
        <taxon>Dikarya</taxon>
        <taxon>Ascomycota</taxon>
        <taxon>Pezizomycotina</taxon>
        <taxon>Eurotiomycetes</taxon>
        <taxon>Eurotiomycetidae</taxon>
        <taxon>Eurotiales</taxon>
        <taxon>Aspergillaceae</taxon>
        <taxon>Aspergillus</taxon>
        <taxon>Aspergillus subgen. Circumdati</taxon>
    </lineage>
</organism>
<dbReference type="Gene3D" id="3.40.50.720">
    <property type="entry name" value="NAD(P)-binding Rossmann-like Domain"/>
    <property type="match status" value="1"/>
</dbReference>
<dbReference type="STRING" id="690307.A0A1L9X8V9"/>
<evidence type="ECO:0000313" key="5">
    <source>
        <dbReference type="Proteomes" id="UP000184546"/>
    </source>
</evidence>
<proteinExistence type="predicted"/>
<dbReference type="Pfam" id="PF05368">
    <property type="entry name" value="NmrA"/>
    <property type="match status" value="1"/>
</dbReference>
<name>A0A1L9X8V9_ASPA1</name>
<evidence type="ECO:0000313" key="4">
    <source>
        <dbReference type="EMBL" id="OJK04877.1"/>
    </source>
</evidence>
<dbReference type="PANTHER" id="PTHR47706:SF6">
    <property type="entry name" value="NMRA-LIKE FAMILY PROTEIN (AFU_ORTHOLOGUE AFUA_6G00280)"/>
    <property type="match status" value="1"/>
</dbReference>
<keyword evidence="2" id="KW-0560">Oxidoreductase</keyword>
<accession>A0A1L9X8V9</accession>
<evidence type="ECO:0000259" key="3">
    <source>
        <dbReference type="Pfam" id="PF05368"/>
    </source>
</evidence>
<dbReference type="GeneID" id="30972493"/>
<evidence type="ECO:0000256" key="2">
    <source>
        <dbReference type="ARBA" id="ARBA00023002"/>
    </source>
</evidence>
<protein>
    <recommendedName>
        <fullName evidence="3">NmrA-like domain-containing protein</fullName>
    </recommendedName>
</protein>
<feature type="domain" description="NmrA-like" evidence="3">
    <location>
        <begin position="2"/>
        <end position="262"/>
    </location>
</feature>
<evidence type="ECO:0000256" key="1">
    <source>
        <dbReference type="ARBA" id="ARBA00022857"/>
    </source>
</evidence>
<keyword evidence="5" id="KW-1185">Reference proteome</keyword>
<dbReference type="SUPFAM" id="SSF51735">
    <property type="entry name" value="NAD(P)-binding Rossmann-fold domains"/>
    <property type="match status" value="1"/>
</dbReference>
<dbReference type="InterPro" id="IPR051609">
    <property type="entry name" value="NmrA/Isoflavone_reductase-like"/>
</dbReference>
<dbReference type="GO" id="GO:0016491">
    <property type="term" value="F:oxidoreductase activity"/>
    <property type="evidence" value="ECO:0007669"/>
    <property type="project" value="UniProtKB-KW"/>
</dbReference>
<dbReference type="VEuPathDB" id="FungiDB:ASPACDRAFT_1893259"/>
<dbReference type="Gene3D" id="3.90.25.10">
    <property type="entry name" value="UDP-galactose 4-epimerase, domain 1"/>
    <property type="match status" value="1"/>
</dbReference>